<reference evidence="2 3" key="1">
    <citation type="submission" date="2020-12" db="EMBL/GenBank/DDBJ databases">
        <title>A novel species.</title>
        <authorList>
            <person name="Li K."/>
        </authorList>
    </citation>
    <scope>NUCLEOTIDE SEQUENCE [LARGE SCALE GENOMIC DNA]</scope>
    <source>
        <strain evidence="2 3">ZYC-3</strain>
    </source>
</reference>
<dbReference type="Pfam" id="PF13671">
    <property type="entry name" value="AAA_33"/>
    <property type="match status" value="1"/>
</dbReference>
<dbReference type="RefSeq" id="WP_200398033.1">
    <property type="nucleotide sequence ID" value="NZ_CP066831.1"/>
</dbReference>
<dbReference type="Proteomes" id="UP000595636">
    <property type="component" value="Chromosome"/>
</dbReference>
<dbReference type="SUPFAM" id="SSF52540">
    <property type="entry name" value="P-loop containing nucleoside triphosphate hydrolases"/>
    <property type="match status" value="1"/>
</dbReference>
<dbReference type="KEGG" id="slf:JEQ17_29845"/>
<evidence type="ECO:0000313" key="2">
    <source>
        <dbReference type="EMBL" id="QQM43197.1"/>
    </source>
</evidence>
<protein>
    <submittedName>
        <fullName evidence="2">AAA family ATPase</fullName>
    </submittedName>
</protein>
<gene>
    <name evidence="2" type="ORF">JEQ17_29845</name>
</gene>
<feature type="region of interest" description="Disordered" evidence="1">
    <location>
        <begin position="178"/>
        <end position="199"/>
    </location>
</feature>
<evidence type="ECO:0000313" key="3">
    <source>
        <dbReference type="Proteomes" id="UP000595636"/>
    </source>
</evidence>
<dbReference type="EMBL" id="CP066831">
    <property type="protein sequence ID" value="QQM43197.1"/>
    <property type="molecule type" value="Genomic_DNA"/>
</dbReference>
<name>A0A7T7RDY2_9ACTN</name>
<organism evidence="2 3">
    <name type="scientific">Streptomyces liliifuscus</name>
    <dbReference type="NCBI Taxonomy" id="2797636"/>
    <lineage>
        <taxon>Bacteria</taxon>
        <taxon>Bacillati</taxon>
        <taxon>Actinomycetota</taxon>
        <taxon>Actinomycetes</taxon>
        <taxon>Kitasatosporales</taxon>
        <taxon>Streptomycetaceae</taxon>
        <taxon>Streptomyces</taxon>
    </lineage>
</organism>
<sequence>MIIWLNGAFGVGKTTTARHLTTLLPDSRLLDTEQVGYMLRHVLGRPARDFQEFPPWRGLVVETARQVLDHVGGTLVVPQTVLEKPYWREIRTGLVQAGIPLRHFVLHADHNTLVERIQNDTDPESIGARGRRLDHLHDYDEALLWLRGEAELIDTTGIPPAAVAKLVMTTVRHQGASTMRENVHPGFLGSSPRSARNPR</sequence>
<dbReference type="Gene3D" id="3.40.50.300">
    <property type="entry name" value="P-loop containing nucleotide triphosphate hydrolases"/>
    <property type="match status" value="1"/>
</dbReference>
<proteinExistence type="predicted"/>
<evidence type="ECO:0000256" key="1">
    <source>
        <dbReference type="SAM" id="MobiDB-lite"/>
    </source>
</evidence>
<keyword evidence="3" id="KW-1185">Reference proteome</keyword>
<accession>A0A7T7RDY2</accession>
<dbReference type="AlphaFoldDB" id="A0A7T7RDY2"/>
<dbReference type="InterPro" id="IPR027417">
    <property type="entry name" value="P-loop_NTPase"/>
</dbReference>